<evidence type="ECO:0000313" key="11">
    <source>
        <dbReference type="Proteomes" id="UP000294854"/>
    </source>
</evidence>
<name>A0A4R5NFF1_9LACO</name>
<evidence type="ECO:0000256" key="9">
    <source>
        <dbReference type="PROSITE-ProRule" id="PRU10125"/>
    </source>
</evidence>
<feature type="binding site" evidence="8">
    <location>
        <position position="169"/>
    </location>
    <ligand>
        <name>substrate</name>
    </ligand>
</feature>
<feature type="binding site" evidence="8">
    <location>
        <position position="12"/>
    </location>
    <ligand>
        <name>substrate</name>
    </ligand>
</feature>
<dbReference type="PROSITE" id="PS01326">
    <property type="entry name" value="DAP_EPIMERASE"/>
    <property type="match status" value="1"/>
</dbReference>
<dbReference type="RefSeq" id="WP_010620406.1">
    <property type="nucleotide sequence ID" value="NZ_PUFO01000099.1"/>
</dbReference>
<reference evidence="10 11" key="1">
    <citation type="journal article" date="2019" name="Appl. Microbiol. Biotechnol.">
        <title>Uncovering carbohydrate metabolism through a genotype-phenotype association study of 56 lactic acid bacteria genomes.</title>
        <authorList>
            <person name="Buron-Moles G."/>
            <person name="Chailyan A."/>
            <person name="Dolejs I."/>
            <person name="Forster J."/>
            <person name="Miks M.H."/>
        </authorList>
    </citation>
    <scope>NUCLEOTIDE SEQUENCE [LARGE SCALE GENOMIC DNA]</scope>
    <source>
        <strain evidence="10 11">ATCC 49373</strain>
    </source>
</reference>
<keyword evidence="11" id="KW-1185">Reference proteome</keyword>
<gene>
    <name evidence="8" type="primary">dapF</name>
    <name evidence="10" type="ORF">C5L31_001134</name>
</gene>
<keyword evidence="4 8" id="KW-0028">Amino-acid biosynthesis</keyword>
<comment type="subunit">
    <text evidence="8">Homodimer.</text>
</comment>
<dbReference type="Gene3D" id="3.10.310.10">
    <property type="entry name" value="Diaminopimelate Epimerase, Chain A, domain 1"/>
    <property type="match status" value="2"/>
</dbReference>
<dbReference type="OrthoDB" id="9805408at2"/>
<accession>A0A4R5NFF1</accession>
<keyword evidence="8" id="KW-0963">Cytoplasm</keyword>
<comment type="subcellular location">
    <subcellularLocation>
        <location evidence="8">Cytoplasm</location>
    </subcellularLocation>
</comment>
<comment type="caution">
    <text evidence="10">The sequence shown here is derived from an EMBL/GenBank/DDBJ whole genome shotgun (WGS) entry which is preliminary data.</text>
</comment>
<feature type="binding site" evidence="8">
    <location>
        <begin position="233"/>
        <end position="234"/>
    </location>
    <ligand>
        <name>substrate</name>
    </ligand>
</feature>
<dbReference type="InterPro" id="IPR001653">
    <property type="entry name" value="DAP_epimerase_DapF"/>
</dbReference>
<comment type="similarity">
    <text evidence="2 8">Belongs to the diaminopimelate epimerase family.</text>
</comment>
<evidence type="ECO:0000256" key="7">
    <source>
        <dbReference type="ARBA" id="ARBA00051712"/>
    </source>
</evidence>
<dbReference type="EC" id="5.1.1.7" evidence="3 8"/>
<feature type="active site" evidence="9">
    <location>
        <position position="80"/>
    </location>
</feature>
<evidence type="ECO:0000313" key="10">
    <source>
        <dbReference type="EMBL" id="TDG72435.1"/>
    </source>
</evidence>
<dbReference type="STRING" id="1122149.FD44_GL000905"/>
<dbReference type="Pfam" id="PF01678">
    <property type="entry name" value="DAP_epimerase"/>
    <property type="match status" value="2"/>
</dbReference>
<proteinExistence type="inferred from homology"/>
<organism evidence="10 11">
    <name type="scientific">Secundilactobacillus malefermentans</name>
    <dbReference type="NCBI Taxonomy" id="176292"/>
    <lineage>
        <taxon>Bacteria</taxon>
        <taxon>Bacillati</taxon>
        <taxon>Bacillota</taxon>
        <taxon>Bacilli</taxon>
        <taxon>Lactobacillales</taxon>
        <taxon>Lactobacillaceae</taxon>
        <taxon>Secundilactobacillus</taxon>
    </lineage>
</organism>
<feature type="binding site" evidence="8">
    <location>
        <position position="205"/>
    </location>
    <ligand>
        <name>substrate</name>
    </ligand>
</feature>
<dbReference type="NCBIfam" id="TIGR00652">
    <property type="entry name" value="DapF"/>
    <property type="match status" value="1"/>
</dbReference>
<dbReference type="SUPFAM" id="SSF54506">
    <property type="entry name" value="Diaminopimelate epimerase-like"/>
    <property type="match status" value="2"/>
</dbReference>
<dbReference type="PANTHER" id="PTHR31689">
    <property type="entry name" value="DIAMINOPIMELATE EPIMERASE, CHLOROPLASTIC"/>
    <property type="match status" value="1"/>
</dbReference>
<feature type="site" description="Could be important to modulate the pK values of the two catalytic cysteine residues" evidence="8">
    <location>
        <position position="223"/>
    </location>
</feature>
<keyword evidence="5 8" id="KW-0457">Lysine biosynthesis</keyword>
<evidence type="ECO:0000256" key="4">
    <source>
        <dbReference type="ARBA" id="ARBA00022605"/>
    </source>
</evidence>
<dbReference type="GO" id="GO:0008837">
    <property type="term" value="F:diaminopimelate epimerase activity"/>
    <property type="evidence" value="ECO:0007669"/>
    <property type="project" value="UniProtKB-UniRule"/>
</dbReference>
<keyword evidence="6 8" id="KW-0413">Isomerase</keyword>
<feature type="binding site" evidence="8">
    <location>
        <begin position="223"/>
        <end position="224"/>
    </location>
    <ligand>
        <name>substrate</name>
    </ligand>
</feature>
<sequence length="336" mass="36357">MVQLHKVHGSQNHFFLLDQTELATELTDPELVTLAQQMTNPQTGILNGADGLLVVNRSEHSNVLGQMRVINADGSEASMCGNGLRTVARYLADKHHLDDFRVETLTADLQVSRQPDLAKDVPAFSVEISPVRFNQAALPFDNLGVSQLIDTPVSAFIPGLTFSAIAVPNPHLISFVPEEELTNGDIGTLGTMLNSPNDYFPDGVNVNFAHILGPNQLFVRTFERGVGFTNACGTGMSATSLAFVLTHPELAAAEQPITVYNPGGMVKTIVHHHTDRDWIDLIGNATETHVIEVNEEALHQANVTATNTTITETGETVAYQNFVANLPQMAAVSVKE</sequence>
<dbReference type="HAMAP" id="MF_00197">
    <property type="entry name" value="DAP_epimerase"/>
    <property type="match status" value="1"/>
</dbReference>
<dbReference type="GO" id="GO:0005829">
    <property type="term" value="C:cytosol"/>
    <property type="evidence" value="ECO:0007669"/>
    <property type="project" value="TreeGrafter"/>
</dbReference>
<dbReference type="UniPathway" id="UPA00034">
    <property type="reaction ID" value="UER00025"/>
</dbReference>
<feature type="binding site" evidence="8">
    <location>
        <position position="71"/>
    </location>
    <ligand>
        <name>substrate</name>
    </ligand>
</feature>
<evidence type="ECO:0000256" key="2">
    <source>
        <dbReference type="ARBA" id="ARBA00010219"/>
    </source>
</evidence>
<evidence type="ECO:0000256" key="6">
    <source>
        <dbReference type="ARBA" id="ARBA00023235"/>
    </source>
</evidence>
<evidence type="ECO:0000256" key="1">
    <source>
        <dbReference type="ARBA" id="ARBA00005196"/>
    </source>
</evidence>
<dbReference type="EMBL" id="PUFO01000099">
    <property type="protein sequence ID" value="TDG72435.1"/>
    <property type="molecule type" value="Genomic_DNA"/>
</dbReference>
<feature type="active site" description="Proton donor" evidence="8">
    <location>
        <position position="80"/>
    </location>
</feature>
<dbReference type="PANTHER" id="PTHR31689:SF0">
    <property type="entry name" value="DIAMINOPIMELATE EPIMERASE"/>
    <property type="match status" value="1"/>
</dbReference>
<dbReference type="AlphaFoldDB" id="A0A4R5NFF1"/>
<dbReference type="GO" id="GO:0009089">
    <property type="term" value="P:lysine biosynthetic process via diaminopimelate"/>
    <property type="evidence" value="ECO:0007669"/>
    <property type="project" value="UniProtKB-UniRule"/>
</dbReference>
<comment type="pathway">
    <text evidence="1 8">Amino-acid biosynthesis; L-lysine biosynthesis via DAP pathway; DL-2,6-diaminopimelate from LL-2,6-diaminopimelate: step 1/1.</text>
</comment>
<dbReference type="InterPro" id="IPR018510">
    <property type="entry name" value="DAP_epimerase_AS"/>
</dbReference>
<comment type="function">
    <text evidence="8">Catalyzes the stereoinversion of LL-2,6-diaminopimelate (L,L-DAP) to meso-diaminopimelate (meso-DAP), a precursor of L-lysine and an essential component of the bacterial peptidoglycan.</text>
</comment>
<feature type="binding site" evidence="8">
    <location>
        <begin position="81"/>
        <end position="82"/>
    </location>
    <ligand>
        <name>substrate</name>
    </ligand>
</feature>
<evidence type="ECO:0000256" key="8">
    <source>
        <dbReference type="HAMAP-Rule" id="MF_00197"/>
    </source>
</evidence>
<evidence type="ECO:0000256" key="5">
    <source>
        <dbReference type="ARBA" id="ARBA00023154"/>
    </source>
</evidence>
<feature type="active site" description="Proton acceptor" evidence="8">
    <location>
        <position position="232"/>
    </location>
</feature>
<comment type="caution">
    <text evidence="8">Lacks conserved residue(s) required for the propagation of feature annotation.</text>
</comment>
<comment type="catalytic activity">
    <reaction evidence="7 8">
        <text>(2S,6S)-2,6-diaminopimelate = meso-2,6-diaminopimelate</text>
        <dbReference type="Rhea" id="RHEA:15393"/>
        <dbReference type="ChEBI" id="CHEBI:57609"/>
        <dbReference type="ChEBI" id="CHEBI:57791"/>
        <dbReference type="EC" id="5.1.1.7"/>
    </reaction>
</comment>
<evidence type="ECO:0000256" key="3">
    <source>
        <dbReference type="ARBA" id="ARBA00013080"/>
    </source>
</evidence>
<protein>
    <recommendedName>
        <fullName evidence="3 8">Diaminopimelate epimerase</fullName>
        <shortName evidence="8">DAP epimerase</shortName>
        <ecNumber evidence="3 8">5.1.1.7</ecNumber>
    </recommendedName>
    <alternativeName>
        <fullName evidence="8">PLP-independent amino acid racemase</fullName>
    </alternativeName>
</protein>
<feature type="site" description="Could be important to modulate the pK values of the two catalytic cysteine residues" evidence="8">
    <location>
        <position position="171"/>
    </location>
</feature>
<dbReference type="Proteomes" id="UP000294854">
    <property type="component" value="Unassembled WGS sequence"/>
</dbReference>